<sequence>MSLIHKFVEDFAKASKTPKEIKTIVETAFEVNSISQSQIYRISALVKAGKDSSDKRSTNRRRKVRTYDFIEAVRVYVEADRRVTKEELAVKFDQHHFPRLPLQSWALNQMLTGDHKMKRVMCAQAFLKLNFELRLGVLDKIVTMDETSVSFFTPESKRGSSQWLPKGSNPPLKFKRQESRKKQMHYLPMRTSVTAAVLKDVMNMFLNKFKEKRSEMAKRDWYFHFDNAPCHTANSTKEFLAKKGIKVIDHPPYSPDLAPADLFYFPVMKKMLEGVEIVDKSVQKEWTRVGRAIPEDRFREAFRKWVERWEKCIGIGGSHVEKIC</sequence>
<evidence type="ECO:0000313" key="2">
    <source>
        <dbReference type="EMBL" id="QQP50478.1"/>
    </source>
</evidence>
<dbReference type="InterPro" id="IPR052709">
    <property type="entry name" value="Transposase-MT_Hybrid"/>
</dbReference>
<feature type="domain" description="Tc1-like transposase DDE" evidence="1">
    <location>
        <begin position="141"/>
        <end position="273"/>
    </location>
</feature>
<reference evidence="3" key="1">
    <citation type="submission" date="2021-01" db="EMBL/GenBank/DDBJ databases">
        <title>Caligus Genome Assembly.</title>
        <authorList>
            <person name="Gallardo-Escarate C."/>
        </authorList>
    </citation>
    <scope>NUCLEOTIDE SEQUENCE [LARGE SCALE GENOMIC DNA]</scope>
</reference>
<protein>
    <submittedName>
        <fullName evidence="2">Mariner Mos1 transposase</fullName>
    </submittedName>
</protein>
<accession>A0A7T8HI39</accession>
<organism evidence="2 3">
    <name type="scientific">Caligus rogercresseyi</name>
    <name type="common">Sea louse</name>
    <dbReference type="NCBI Taxonomy" id="217165"/>
    <lineage>
        <taxon>Eukaryota</taxon>
        <taxon>Metazoa</taxon>
        <taxon>Ecdysozoa</taxon>
        <taxon>Arthropoda</taxon>
        <taxon>Crustacea</taxon>
        <taxon>Multicrustacea</taxon>
        <taxon>Hexanauplia</taxon>
        <taxon>Copepoda</taxon>
        <taxon>Siphonostomatoida</taxon>
        <taxon>Caligidae</taxon>
        <taxon>Caligus</taxon>
    </lineage>
</organism>
<evidence type="ECO:0000313" key="3">
    <source>
        <dbReference type="Proteomes" id="UP000595437"/>
    </source>
</evidence>
<evidence type="ECO:0000259" key="1">
    <source>
        <dbReference type="Pfam" id="PF13358"/>
    </source>
</evidence>
<gene>
    <name evidence="2" type="ORF">FKW44_011490</name>
</gene>
<dbReference type="Proteomes" id="UP000595437">
    <property type="component" value="Chromosome 7"/>
</dbReference>
<dbReference type="GO" id="GO:0003676">
    <property type="term" value="F:nucleic acid binding"/>
    <property type="evidence" value="ECO:0007669"/>
    <property type="project" value="InterPro"/>
</dbReference>
<name>A0A7T8HI39_CALRO</name>
<dbReference type="AlphaFoldDB" id="A0A7T8HI39"/>
<dbReference type="InterPro" id="IPR038717">
    <property type="entry name" value="Tc1-like_DDE_dom"/>
</dbReference>
<dbReference type="InterPro" id="IPR036397">
    <property type="entry name" value="RNaseH_sf"/>
</dbReference>
<dbReference type="PANTHER" id="PTHR46060">
    <property type="entry name" value="MARINER MOS1 TRANSPOSASE-LIKE PROTEIN"/>
    <property type="match status" value="1"/>
</dbReference>
<dbReference type="Pfam" id="PF13358">
    <property type="entry name" value="DDE_3"/>
    <property type="match status" value="1"/>
</dbReference>
<dbReference type="PANTHER" id="PTHR46060:SF1">
    <property type="entry name" value="MARINER MOS1 TRANSPOSASE-LIKE PROTEIN"/>
    <property type="match status" value="1"/>
</dbReference>
<dbReference type="Gene3D" id="3.30.420.10">
    <property type="entry name" value="Ribonuclease H-like superfamily/Ribonuclease H"/>
    <property type="match status" value="1"/>
</dbReference>
<keyword evidence="3" id="KW-1185">Reference proteome</keyword>
<proteinExistence type="predicted"/>
<dbReference type="EMBL" id="CP045896">
    <property type="protein sequence ID" value="QQP50478.1"/>
    <property type="molecule type" value="Genomic_DNA"/>
</dbReference>